<keyword evidence="2" id="KW-1185">Reference proteome</keyword>
<reference evidence="1" key="1">
    <citation type="journal article" date="2022" name="bioRxiv">
        <title>Sequencing and chromosome-scale assembly of the giantPleurodeles waltlgenome.</title>
        <authorList>
            <person name="Brown T."/>
            <person name="Elewa A."/>
            <person name="Iarovenko S."/>
            <person name="Subramanian E."/>
            <person name="Araus A.J."/>
            <person name="Petzold A."/>
            <person name="Susuki M."/>
            <person name="Suzuki K.-i.T."/>
            <person name="Hayashi T."/>
            <person name="Toyoda A."/>
            <person name="Oliveira C."/>
            <person name="Osipova E."/>
            <person name="Leigh N.D."/>
            <person name="Simon A."/>
            <person name="Yun M.H."/>
        </authorList>
    </citation>
    <scope>NUCLEOTIDE SEQUENCE</scope>
    <source>
        <strain evidence="1">20211129_DDA</strain>
        <tissue evidence="1">Liver</tissue>
    </source>
</reference>
<sequence length="155" mass="16993">MTKGEAATWLNFEISERLCRRCCGPLLEALTAGALPSRRPAPPAPVSNFLQLSKTWDGRRSGRFFSLLTTRSPDRCLPPCKDHLLYSFGRPTGFGCEVCKSLKTKIQDGGLQVPLLVYILAAGVDLSGLAHQHLPGGNLRLYCPSHHLLRTGTIH</sequence>
<comment type="caution">
    <text evidence="1">The sequence shown here is derived from an EMBL/GenBank/DDBJ whole genome shotgun (WGS) entry which is preliminary data.</text>
</comment>
<dbReference type="EMBL" id="JANPWB010000013">
    <property type="protein sequence ID" value="KAJ1103339.1"/>
    <property type="molecule type" value="Genomic_DNA"/>
</dbReference>
<gene>
    <name evidence="1" type="ORF">NDU88_000765</name>
</gene>
<dbReference type="Proteomes" id="UP001066276">
    <property type="component" value="Chromosome 9"/>
</dbReference>
<name>A0AAV7MLH2_PLEWA</name>
<proteinExistence type="predicted"/>
<dbReference type="AlphaFoldDB" id="A0AAV7MLH2"/>
<evidence type="ECO:0000313" key="2">
    <source>
        <dbReference type="Proteomes" id="UP001066276"/>
    </source>
</evidence>
<protein>
    <submittedName>
        <fullName evidence="1">Uncharacterized protein</fullName>
    </submittedName>
</protein>
<organism evidence="1 2">
    <name type="scientific">Pleurodeles waltl</name>
    <name type="common">Iberian ribbed newt</name>
    <dbReference type="NCBI Taxonomy" id="8319"/>
    <lineage>
        <taxon>Eukaryota</taxon>
        <taxon>Metazoa</taxon>
        <taxon>Chordata</taxon>
        <taxon>Craniata</taxon>
        <taxon>Vertebrata</taxon>
        <taxon>Euteleostomi</taxon>
        <taxon>Amphibia</taxon>
        <taxon>Batrachia</taxon>
        <taxon>Caudata</taxon>
        <taxon>Salamandroidea</taxon>
        <taxon>Salamandridae</taxon>
        <taxon>Pleurodelinae</taxon>
        <taxon>Pleurodeles</taxon>
    </lineage>
</organism>
<accession>A0AAV7MLH2</accession>
<evidence type="ECO:0000313" key="1">
    <source>
        <dbReference type="EMBL" id="KAJ1103339.1"/>
    </source>
</evidence>